<proteinExistence type="predicted"/>
<gene>
    <name evidence="4" type="primary">CRK6</name>
    <name evidence="4" type="ORF">AK812_SmicGene22964</name>
</gene>
<dbReference type="PROSITE" id="PS00108">
    <property type="entry name" value="PROTEIN_KINASE_ST"/>
    <property type="match status" value="1"/>
</dbReference>
<dbReference type="Pfam" id="PF00069">
    <property type="entry name" value="Pkinase"/>
    <property type="match status" value="1"/>
</dbReference>
<organism evidence="4 5">
    <name type="scientific">Symbiodinium microadriaticum</name>
    <name type="common">Dinoflagellate</name>
    <name type="synonym">Zooxanthella microadriatica</name>
    <dbReference type="NCBI Taxonomy" id="2951"/>
    <lineage>
        <taxon>Eukaryota</taxon>
        <taxon>Sar</taxon>
        <taxon>Alveolata</taxon>
        <taxon>Dinophyceae</taxon>
        <taxon>Suessiales</taxon>
        <taxon>Symbiodiniaceae</taxon>
        <taxon>Symbiodinium</taxon>
    </lineage>
</organism>
<sequence>MFASDFSPIGRGFRLCRDEAHQPPQLPLGGEGPGRRQIRWVEDITRFYKIGASVMPSCHSGMEIRHATRATLGEESPSTESFVVKLRYKNKSFQGKNEESRWRNNTELILNMPQTNGVARLIDVVEDSRAYYVVMERAGGCDLYECLSGAPERRLPPHEAKEVLKELLTAVAELHAHGFIHKDLKLENVMLNKPGPKCPAHIRRNLATSPGAGVKLIDFDTVEEWNSTGPKSKHVLGTDQYIAPEAYEGKYSPASDIFAVGVIAYKILTGSFPYNGRLFDDKPGENWVGSPKMKEIRQKLCDARECVKTLPSGSHAWCKWRSGPRTSGVCGTMASDKLLENLHDRMRNESTAAETEWANATRVVTAARAKDDELRAEVKWRAAERTAAERAASEAESRHQMAKEALAQAEKQCMLAAAAATQKQNSLRQLAEFESAIQLQAKLAEQARAELQQIKSEDSARQQEVQTLRQDLRKLRELHDEKCQRQVEFTKEHDALAQQLEAIRAELAAAKKNNAELQTSLRQEKANREQLAAELCSTRAREQGLEGELAALRRAVSCAKTEVSLLRAKLATPPSPSVYSQPSRPAPPDPRQSGGEPEMGTGMASWSAPKAEPQMDKKKVELSASDFPPGLKIEPTSRSDILAANKPLSPEVTAAINIEPSKRKLSSTSQALPPARADDFPDTQQDDKPHVKCARFSDPGIPEPNLCPPVLSAPACQRDSSASPLHATKPSFACVGLGPSGPGRPGLSAAASILRPPELEPRAAPCKQQSAGLSGKPAATSGKRYMRTKEEVLRLARSMYSTKPTAKQLRNPPLKLYPAHVDYVLATWDRCPPGGTEAGASYRVTARPPAYTTNTNTNSGMLTSWQHVQHFLQLQNAQSSRDSLSSVRVVSSVR</sequence>
<evidence type="ECO:0000256" key="1">
    <source>
        <dbReference type="SAM" id="Coils"/>
    </source>
</evidence>
<dbReference type="InterPro" id="IPR011009">
    <property type="entry name" value="Kinase-like_dom_sf"/>
</dbReference>
<dbReference type="GO" id="GO:0004674">
    <property type="term" value="F:protein serine/threonine kinase activity"/>
    <property type="evidence" value="ECO:0007669"/>
    <property type="project" value="TreeGrafter"/>
</dbReference>
<dbReference type="PROSITE" id="PS50011">
    <property type="entry name" value="PROTEIN_KINASE_DOM"/>
    <property type="match status" value="1"/>
</dbReference>
<feature type="region of interest" description="Disordered" evidence="2">
    <location>
        <begin position="571"/>
        <end position="689"/>
    </location>
</feature>
<comment type="caution">
    <text evidence="4">The sequence shown here is derived from an EMBL/GenBank/DDBJ whole genome shotgun (WGS) entry which is preliminary data.</text>
</comment>
<dbReference type="AlphaFoldDB" id="A0A1Q9DIG9"/>
<dbReference type="GO" id="GO:0005634">
    <property type="term" value="C:nucleus"/>
    <property type="evidence" value="ECO:0007669"/>
    <property type="project" value="TreeGrafter"/>
</dbReference>
<dbReference type="GO" id="GO:0005524">
    <property type="term" value="F:ATP binding"/>
    <property type="evidence" value="ECO:0007669"/>
    <property type="project" value="InterPro"/>
</dbReference>
<evidence type="ECO:0000313" key="4">
    <source>
        <dbReference type="EMBL" id="OLP94957.1"/>
    </source>
</evidence>
<reference evidence="4 5" key="1">
    <citation type="submission" date="2016-02" db="EMBL/GenBank/DDBJ databases">
        <title>Genome analysis of coral dinoflagellate symbionts highlights evolutionary adaptations to a symbiotic lifestyle.</title>
        <authorList>
            <person name="Aranda M."/>
            <person name="Li Y."/>
            <person name="Liew Y.J."/>
            <person name="Baumgarten S."/>
            <person name="Simakov O."/>
            <person name="Wilson M."/>
            <person name="Piel J."/>
            <person name="Ashoor H."/>
            <person name="Bougouffa S."/>
            <person name="Bajic V.B."/>
            <person name="Ryu T."/>
            <person name="Ravasi T."/>
            <person name="Bayer T."/>
            <person name="Micklem G."/>
            <person name="Kim H."/>
            <person name="Bhak J."/>
            <person name="Lajeunesse T.C."/>
            <person name="Voolstra C.R."/>
        </authorList>
    </citation>
    <scope>NUCLEOTIDE SEQUENCE [LARGE SCALE GENOMIC DNA]</scope>
    <source>
        <strain evidence="4 5">CCMP2467</strain>
    </source>
</reference>
<keyword evidence="4" id="KW-0418">Kinase</keyword>
<dbReference type="Gene3D" id="1.10.510.10">
    <property type="entry name" value="Transferase(Phosphotransferase) domain 1"/>
    <property type="match status" value="1"/>
</dbReference>
<protein>
    <submittedName>
        <fullName evidence="4">CDPK-related kinase 6</fullName>
    </submittedName>
</protein>
<dbReference type="OrthoDB" id="423539at2759"/>
<dbReference type="InterPro" id="IPR000719">
    <property type="entry name" value="Prot_kinase_dom"/>
</dbReference>
<dbReference type="GO" id="GO:0005737">
    <property type="term" value="C:cytoplasm"/>
    <property type="evidence" value="ECO:0007669"/>
    <property type="project" value="TreeGrafter"/>
</dbReference>
<keyword evidence="1" id="KW-0175">Coiled coil</keyword>
<dbReference type="InterPro" id="IPR008271">
    <property type="entry name" value="Ser/Thr_kinase_AS"/>
</dbReference>
<dbReference type="SMART" id="SM00220">
    <property type="entry name" value="S_TKc"/>
    <property type="match status" value="1"/>
</dbReference>
<keyword evidence="5" id="KW-1185">Reference proteome</keyword>
<dbReference type="Proteomes" id="UP000186817">
    <property type="component" value="Unassembled WGS sequence"/>
</dbReference>
<dbReference type="PANTHER" id="PTHR44167:SF18">
    <property type="entry name" value="PROTEIN KINASE DOMAIN-CONTAINING PROTEIN"/>
    <property type="match status" value="1"/>
</dbReference>
<feature type="domain" description="Protein kinase" evidence="3">
    <location>
        <begin position="44"/>
        <end position="358"/>
    </location>
</feature>
<evidence type="ECO:0000313" key="5">
    <source>
        <dbReference type="Proteomes" id="UP000186817"/>
    </source>
</evidence>
<dbReference type="SUPFAM" id="SSF56112">
    <property type="entry name" value="Protein kinase-like (PK-like)"/>
    <property type="match status" value="1"/>
</dbReference>
<evidence type="ECO:0000256" key="2">
    <source>
        <dbReference type="SAM" id="MobiDB-lite"/>
    </source>
</evidence>
<name>A0A1Q9DIG9_SYMMI</name>
<dbReference type="PANTHER" id="PTHR44167">
    <property type="entry name" value="OVARIAN-SPECIFIC SERINE/THREONINE-PROTEIN KINASE LOK-RELATED"/>
    <property type="match status" value="1"/>
</dbReference>
<dbReference type="GO" id="GO:0044773">
    <property type="term" value="P:mitotic DNA damage checkpoint signaling"/>
    <property type="evidence" value="ECO:0007669"/>
    <property type="project" value="TreeGrafter"/>
</dbReference>
<keyword evidence="4" id="KW-0808">Transferase</keyword>
<dbReference type="EMBL" id="LSRX01000520">
    <property type="protein sequence ID" value="OLP94957.1"/>
    <property type="molecule type" value="Genomic_DNA"/>
</dbReference>
<accession>A0A1Q9DIG9</accession>
<evidence type="ECO:0000259" key="3">
    <source>
        <dbReference type="PROSITE" id="PS50011"/>
    </source>
</evidence>
<feature type="coiled-coil region" evidence="1">
    <location>
        <begin position="385"/>
        <end position="534"/>
    </location>
</feature>